<organism evidence="3 4">
    <name type="scientific">Lates japonicus</name>
    <name type="common">Japanese lates</name>
    <dbReference type="NCBI Taxonomy" id="270547"/>
    <lineage>
        <taxon>Eukaryota</taxon>
        <taxon>Metazoa</taxon>
        <taxon>Chordata</taxon>
        <taxon>Craniata</taxon>
        <taxon>Vertebrata</taxon>
        <taxon>Euteleostomi</taxon>
        <taxon>Actinopterygii</taxon>
        <taxon>Neopterygii</taxon>
        <taxon>Teleostei</taxon>
        <taxon>Neoteleostei</taxon>
        <taxon>Acanthomorphata</taxon>
        <taxon>Carangaria</taxon>
        <taxon>Carangaria incertae sedis</taxon>
        <taxon>Centropomidae</taxon>
        <taxon>Lates</taxon>
    </lineage>
</organism>
<feature type="transmembrane region" description="Helical" evidence="2">
    <location>
        <begin position="283"/>
        <end position="303"/>
    </location>
</feature>
<dbReference type="AlphaFoldDB" id="A0AAD3M478"/>
<name>A0AAD3M478_LATJO</name>
<dbReference type="InterPro" id="IPR036116">
    <property type="entry name" value="FN3_sf"/>
</dbReference>
<evidence type="ECO:0000256" key="2">
    <source>
        <dbReference type="SAM" id="Phobius"/>
    </source>
</evidence>
<keyword evidence="2" id="KW-1133">Transmembrane helix</keyword>
<dbReference type="InterPro" id="IPR003961">
    <property type="entry name" value="FN3_dom"/>
</dbReference>
<reference evidence="3" key="1">
    <citation type="submission" date="2022-08" db="EMBL/GenBank/DDBJ databases">
        <title>Genome sequencing of akame (Lates japonicus).</title>
        <authorList>
            <person name="Hashiguchi Y."/>
            <person name="Takahashi H."/>
        </authorList>
    </citation>
    <scope>NUCLEOTIDE SEQUENCE</scope>
    <source>
        <strain evidence="3">Kochi</strain>
    </source>
</reference>
<evidence type="ECO:0000313" key="4">
    <source>
        <dbReference type="Proteomes" id="UP001279410"/>
    </source>
</evidence>
<gene>
    <name evidence="3" type="ORF">AKAME5_000116100</name>
</gene>
<keyword evidence="4" id="KW-1185">Reference proteome</keyword>
<keyword evidence="2" id="KW-0472">Membrane</keyword>
<sequence length="324" mass="35514">MPLLIQSLTLLSYLARREVELVQEDREYRRWGTGGGQKEGGGCRGEGKYIKRGESKRSRASGGKTRRKKLLHILAKITNFLQATDSTMAASRGLPFPLVIVCLLYIRGYSPLPTTSQVTGTNPVGPLLTEAHMLSTEDYDDLYGKTTVPNRVSPEGGIPKKCNYNHCLEGQISCRDLAAATGCSCPGSTLHDVVPDAPLLRSVSWNGSDVVLQWCAPNSYVTHFIVTVGGQEWQQFGKDRRSTTLGDIDHIAQVCVVAANDRGNSEESCKMYTPRDNSLPLKVGLIGGALGFLLLLLLAVLVWRCKRHRKQEASISMHDTAEAQ</sequence>
<dbReference type="CDD" id="cd00063">
    <property type="entry name" value="FN3"/>
    <property type="match status" value="1"/>
</dbReference>
<dbReference type="Proteomes" id="UP001279410">
    <property type="component" value="Unassembled WGS sequence"/>
</dbReference>
<feature type="compositionally biased region" description="Gly residues" evidence="1">
    <location>
        <begin position="32"/>
        <end position="44"/>
    </location>
</feature>
<comment type="caution">
    <text evidence="3">The sequence shown here is derived from an EMBL/GenBank/DDBJ whole genome shotgun (WGS) entry which is preliminary data.</text>
</comment>
<feature type="compositionally biased region" description="Basic and acidic residues" evidence="1">
    <location>
        <begin position="45"/>
        <end position="57"/>
    </location>
</feature>
<proteinExistence type="predicted"/>
<dbReference type="SUPFAM" id="SSF49265">
    <property type="entry name" value="Fibronectin type III"/>
    <property type="match status" value="1"/>
</dbReference>
<keyword evidence="2" id="KW-0812">Transmembrane</keyword>
<feature type="region of interest" description="Disordered" evidence="1">
    <location>
        <begin position="32"/>
        <end position="65"/>
    </location>
</feature>
<dbReference type="EMBL" id="BRZM01000003">
    <property type="protein sequence ID" value="GLD46886.1"/>
    <property type="molecule type" value="Genomic_DNA"/>
</dbReference>
<protein>
    <submittedName>
        <fullName evidence="3">LRRN4 C-terminal-like protein</fullName>
    </submittedName>
</protein>
<evidence type="ECO:0000313" key="3">
    <source>
        <dbReference type="EMBL" id="GLD46886.1"/>
    </source>
</evidence>
<accession>A0AAD3M478</accession>
<evidence type="ECO:0000256" key="1">
    <source>
        <dbReference type="SAM" id="MobiDB-lite"/>
    </source>
</evidence>